<evidence type="ECO:0000256" key="6">
    <source>
        <dbReference type="ARBA" id="ARBA00022842"/>
    </source>
</evidence>
<sequence>MLTVEQKQQLNDVLEELGNSLDITKTEYETAIQSYGAVSKWLAKPDSLLYPYNPEILPQGSFMLGTMVRPISDEDDIDIDLVCQLKKKPISWNQYNLKQAVGNQIKANDTYKRMLDEEGRRCWTLKYAQEKYHMDVLPCFVSDGYSVILEKAFSNIDQKVVDDLAIRITDNTMLNYTNEINLDNWQKSNPFGYARWFFDIATRPIELRKSFSLNESIKPVPPYRDKKLPLQRIVQLLKRHRDIMFDGDEDKPISIIITTLASRAYNDIGGTDIVDTLKNIAFSLEKYIEKRNGIKWVINPVNDEENFADKWVEHPERQANFYKWIKQLQTDVNSLFNVQGGVNVIAESLKKPFGDSSVTKAFSNYGEKARKLRDSGGLKMAATTGTLGLSGRTAVAGHNFFGKNTDE</sequence>
<dbReference type="Pfam" id="PF21654">
    <property type="entry name" value="DncV-like_NTFase"/>
    <property type="match status" value="1"/>
</dbReference>
<evidence type="ECO:0000313" key="10">
    <source>
        <dbReference type="EMBL" id="KAA6339089.1"/>
    </source>
</evidence>
<evidence type="ECO:0000256" key="7">
    <source>
        <dbReference type="ARBA" id="ARBA00023080"/>
    </source>
</evidence>
<accession>A0A5J4RZ59</accession>
<reference evidence="10" key="1">
    <citation type="submission" date="2019-03" db="EMBL/GenBank/DDBJ databases">
        <title>Single cell metagenomics reveals metabolic interactions within the superorganism composed of flagellate Streblomastix strix and complex community of Bacteroidetes bacteria on its surface.</title>
        <authorList>
            <person name="Treitli S.C."/>
            <person name="Kolisko M."/>
            <person name="Husnik F."/>
            <person name="Keeling P."/>
            <person name="Hampl V."/>
        </authorList>
    </citation>
    <scope>NUCLEOTIDE SEQUENCE</scope>
    <source>
        <strain evidence="10">STM</strain>
    </source>
</reference>
<evidence type="ECO:0000256" key="5">
    <source>
        <dbReference type="ARBA" id="ARBA00022840"/>
    </source>
</evidence>
<evidence type="ECO:0000259" key="9">
    <source>
        <dbReference type="Pfam" id="PF21654"/>
    </source>
</evidence>
<dbReference type="InterPro" id="IPR048445">
    <property type="entry name" value="DncV-like_NTFase"/>
</dbReference>
<organism evidence="10">
    <name type="scientific">termite gut metagenome</name>
    <dbReference type="NCBI Taxonomy" id="433724"/>
    <lineage>
        <taxon>unclassified sequences</taxon>
        <taxon>metagenomes</taxon>
        <taxon>organismal metagenomes</taxon>
    </lineage>
</organism>
<dbReference type="EMBL" id="SNRY01000565">
    <property type="protein sequence ID" value="KAA6339089.1"/>
    <property type="molecule type" value="Genomic_DNA"/>
</dbReference>
<keyword evidence="8" id="KW-0051">Antiviral defense</keyword>
<keyword evidence="1" id="KW-0808">Transferase</keyword>
<proteinExistence type="predicted"/>
<keyword evidence="4" id="KW-0547">Nucleotide-binding</keyword>
<keyword evidence="2" id="KW-0548">Nucleotidyltransferase</keyword>
<gene>
    <name evidence="10" type="ORF">EZS27_012950</name>
</gene>
<protein>
    <recommendedName>
        <fullName evidence="9">Cyclic GMP-AMP synthase DncV-like nucleotidyltransferase domain-containing protein</fullName>
    </recommendedName>
</protein>
<keyword evidence="7" id="KW-0546">Nucleotide metabolism</keyword>
<evidence type="ECO:0000256" key="4">
    <source>
        <dbReference type="ARBA" id="ARBA00022741"/>
    </source>
</evidence>
<name>A0A5J4RZ59_9ZZZZ</name>
<keyword evidence="3" id="KW-0479">Metal-binding</keyword>
<dbReference type="InterPro" id="IPR006116">
    <property type="entry name" value="NT_2-5OAS_ClassI-CCAase"/>
</dbReference>
<dbReference type="AlphaFoldDB" id="A0A5J4RZ59"/>
<keyword evidence="5" id="KW-0067">ATP-binding</keyword>
<keyword evidence="6" id="KW-0460">Magnesium</keyword>
<evidence type="ECO:0000256" key="1">
    <source>
        <dbReference type="ARBA" id="ARBA00022679"/>
    </source>
</evidence>
<dbReference type="CDD" id="cd05400">
    <property type="entry name" value="NT_2-5OAS_ClassI-CCAase"/>
    <property type="match status" value="1"/>
</dbReference>
<evidence type="ECO:0000256" key="3">
    <source>
        <dbReference type="ARBA" id="ARBA00022723"/>
    </source>
</evidence>
<evidence type="ECO:0000256" key="8">
    <source>
        <dbReference type="ARBA" id="ARBA00023118"/>
    </source>
</evidence>
<feature type="domain" description="Cyclic GMP-AMP synthase DncV-like nucleotidyltransferase" evidence="9">
    <location>
        <begin position="54"/>
        <end position="136"/>
    </location>
</feature>
<comment type="caution">
    <text evidence="10">The sequence shown here is derived from an EMBL/GenBank/DDBJ whole genome shotgun (WGS) entry which is preliminary data.</text>
</comment>
<dbReference type="GO" id="GO:0016779">
    <property type="term" value="F:nucleotidyltransferase activity"/>
    <property type="evidence" value="ECO:0007669"/>
    <property type="project" value="InterPro"/>
</dbReference>
<evidence type="ECO:0000256" key="2">
    <source>
        <dbReference type="ARBA" id="ARBA00022695"/>
    </source>
</evidence>